<dbReference type="EMBL" id="CAJOBI010002926">
    <property type="protein sequence ID" value="CAF3949911.1"/>
    <property type="molecule type" value="Genomic_DNA"/>
</dbReference>
<evidence type="ECO:0000313" key="2">
    <source>
        <dbReference type="Proteomes" id="UP000676336"/>
    </source>
</evidence>
<evidence type="ECO:0000313" key="1">
    <source>
        <dbReference type="EMBL" id="CAF3949911.1"/>
    </source>
</evidence>
<organism evidence="1 2">
    <name type="scientific">Rotaria magnacalcarata</name>
    <dbReference type="NCBI Taxonomy" id="392030"/>
    <lineage>
        <taxon>Eukaryota</taxon>
        <taxon>Metazoa</taxon>
        <taxon>Spiralia</taxon>
        <taxon>Gnathifera</taxon>
        <taxon>Rotifera</taxon>
        <taxon>Eurotatoria</taxon>
        <taxon>Bdelloidea</taxon>
        <taxon>Philodinida</taxon>
        <taxon>Philodinidae</taxon>
        <taxon>Rotaria</taxon>
    </lineage>
</organism>
<reference evidence="1" key="1">
    <citation type="submission" date="2021-02" db="EMBL/GenBank/DDBJ databases">
        <authorList>
            <person name="Nowell W R."/>
        </authorList>
    </citation>
    <scope>NUCLEOTIDE SEQUENCE</scope>
</reference>
<gene>
    <name evidence="1" type="ORF">SMN809_LOCUS9192</name>
</gene>
<name>A0A8S2MFB2_9BILA</name>
<accession>A0A8S2MFB2</accession>
<protein>
    <submittedName>
        <fullName evidence="1">Uncharacterized protein</fullName>
    </submittedName>
</protein>
<dbReference type="AlphaFoldDB" id="A0A8S2MFB2"/>
<sequence length="233" mass="25339">MYGEKQHDRVLFSNFTKILNNSIQNQGGQIIDGTLTTIYVDDQQAGGIAEYKTPDGQINHLPFSKLIVSLGNQPIINKNNKPLFDVIAARGVSVLAHVYVPSEYQLPPVLVCGGTNHATKLSENPVKVKNSHEKEYDLYLMRFTAGACITPNVSDENAANYDGTIALGLVAAVRNTLGESCQIEPLIVHGCNRQVSRHGQISWIEPYPGIHVQYGAAGGGLTRAPDFVTRPSL</sequence>
<dbReference type="Proteomes" id="UP000676336">
    <property type="component" value="Unassembled WGS sequence"/>
</dbReference>
<comment type="caution">
    <text evidence="1">The sequence shown here is derived from an EMBL/GenBank/DDBJ whole genome shotgun (WGS) entry which is preliminary data.</text>
</comment>
<proteinExistence type="predicted"/>